<evidence type="ECO:0000313" key="1">
    <source>
        <dbReference type="EMBL" id="MFC4859485.1"/>
    </source>
</evidence>
<dbReference type="RefSeq" id="WP_378062590.1">
    <property type="nucleotide sequence ID" value="NZ_JBHSIS010000035.1"/>
</dbReference>
<organism evidence="1 2">
    <name type="scientific">Actinophytocola glycyrrhizae</name>
    <dbReference type="NCBI Taxonomy" id="2044873"/>
    <lineage>
        <taxon>Bacteria</taxon>
        <taxon>Bacillati</taxon>
        <taxon>Actinomycetota</taxon>
        <taxon>Actinomycetes</taxon>
        <taxon>Pseudonocardiales</taxon>
        <taxon>Pseudonocardiaceae</taxon>
    </lineage>
</organism>
<accession>A0ABV9SCT7</accession>
<proteinExistence type="predicted"/>
<comment type="caution">
    <text evidence="1">The sequence shown here is derived from an EMBL/GenBank/DDBJ whole genome shotgun (WGS) entry which is preliminary data.</text>
</comment>
<reference evidence="2" key="1">
    <citation type="journal article" date="2019" name="Int. J. Syst. Evol. Microbiol.">
        <title>The Global Catalogue of Microorganisms (GCM) 10K type strain sequencing project: providing services to taxonomists for standard genome sequencing and annotation.</title>
        <authorList>
            <consortium name="The Broad Institute Genomics Platform"/>
            <consortium name="The Broad Institute Genome Sequencing Center for Infectious Disease"/>
            <person name="Wu L."/>
            <person name="Ma J."/>
        </authorList>
    </citation>
    <scope>NUCLEOTIDE SEQUENCE [LARGE SCALE GENOMIC DNA]</scope>
    <source>
        <strain evidence="2">ZS-22-S1</strain>
    </source>
</reference>
<evidence type="ECO:0000313" key="2">
    <source>
        <dbReference type="Proteomes" id="UP001595859"/>
    </source>
</evidence>
<name>A0ABV9SCT7_9PSEU</name>
<protein>
    <submittedName>
        <fullName evidence="1">Uncharacterized protein</fullName>
    </submittedName>
</protein>
<gene>
    <name evidence="1" type="ORF">ACFPCV_38835</name>
</gene>
<keyword evidence="2" id="KW-1185">Reference proteome</keyword>
<dbReference type="EMBL" id="JBHSIS010000035">
    <property type="protein sequence ID" value="MFC4859485.1"/>
    <property type="molecule type" value="Genomic_DNA"/>
</dbReference>
<sequence>MQRFKKGICHLARRRPSVPIVPVYLHGCGRVLPKGAVLPAPLRCTAFVGTPVTGPAEDATRFVDELEATVTQLVDGTPLSGMAMSEPTPTTATAYRRGFPARELPSLAGSSLVG</sequence>
<dbReference type="Proteomes" id="UP001595859">
    <property type="component" value="Unassembled WGS sequence"/>
</dbReference>
<dbReference type="SUPFAM" id="SSF69593">
    <property type="entry name" value="Glycerol-3-phosphate (1)-acyltransferase"/>
    <property type="match status" value="1"/>
</dbReference>